<keyword evidence="2" id="KW-0378">Hydrolase</keyword>
<evidence type="ECO:0000259" key="3">
    <source>
        <dbReference type="SMART" id="SM01217"/>
    </source>
</evidence>
<dbReference type="InterPro" id="IPR013783">
    <property type="entry name" value="Ig-like_fold"/>
</dbReference>
<dbReference type="Pfam" id="PF01915">
    <property type="entry name" value="Glyco_hydro_3_C"/>
    <property type="match status" value="1"/>
</dbReference>
<evidence type="ECO:0000313" key="5">
    <source>
        <dbReference type="Proteomes" id="UP000595841"/>
    </source>
</evidence>
<dbReference type="InterPro" id="IPR026891">
    <property type="entry name" value="Fn3-like"/>
</dbReference>
<dbReference type="GO" id="GO:0008422">
    <property type="term" value="F:beta-glucosidase activity"/>
    <property type="evidence" value="ECO:0007669"/>
    <property type="project" value="UniProtKB-ARBA"/>
</dbReference>
<evidence type="ECO:0000256" key="2">
    <source>
        <dbReference type="ARBA" id="ARBA00022801"/>
    </source>
</evidence>
<dbReference type="SMART" id="SM01217">
    <property type="entry name" value="Fn3_like"/>
    <property type="match status" value="1"/>
</dbReference>
<dbReference type="Gene3D" id="3.40.50.1700">
    <property type="entry name" value="Glycoside hydrolase family 3 C-terminal domain"/>
    <property type="match status" value="1"/>
</dbReference>
<dbReference type="GO" id="GO:0005975">
    <property type="term" value="P:carbohydrate metabolic process"/>
    <property type="evidence" value="ECO:0007669"/>
    <property type="project" value="InterPro"/>
</dbReference>
<dbReference type="KEGG" id="pson:JI735_33310"/>
<dbReference type="FunFam" id="2.60.40.10:FF:000495">
    <property type="entry name" value="Periplasmic beta-glucosidase"/>
    <property type="match status" value="1"/>
</dbReference>
<protein>
    <submittedName>
        <fullName evidence="4">Fibronectin type III-like domain-contianing protein</fullName>
    </submittedName>
</protein>
<dbReference type="InterPro" id="IPR036881">
    <property type="entry name" value="Glyco_hydro_3_C_sf"/>
</dbReference>
<comment type="similarity">
    <text evidence="1">Belongs to the glycosyl hydrolase 3 family.</text>
</comment>
<feature type="domain" description="Fibronectin type III-like" evidence="3">
    <location>
        <begin position="108"/>
        <end position="177"/>
    </location>
</feature>
<sequence>MASGVEAGNAILNILFGKVNPSAKLTTTFPYASGQCPVYYAHINTGRPGGKSKFTSKYLDTPLEPLYPFGYGLSYSKFAYSDLQVSKEQEGIRVSVKVRNTGDREGNEIIQCYIRDIVAKRVRPVKQLVDFAKIPLQAGVESEVVFKVPYQAMGYYDMSMNYVIEEGEFEVFVGGNSVDCLSSKFWL</sequence>
<organism evidence="4 5">
    <name type="scientific">Paenibacillus sonchi</name>
    <dbReference type="NCBI Taxonomy" id="373687"/>
    <lineage>
        <taxon>Bacteria</taxon>
        <taxon>Bacillati</taxon>
        <taxon>Bacillota</taxon>
        <taxon>Bacilli</taxon>
        <taxon>Bacillales</taxon>
        <taxon>Paenibacillaceae</taxon>
        <taxon>Paenibacillus</taxon>
        <taxon>Paenibacillus sonchi group</taxon>
    </lineage>
</organism>
<dbReference type="PANTHER" id="PTHR42715:SF10">
    <property type="entry name" value="BETA-GLUCOSIDASE"/>
    <property type="match status" value="1"/>
</dbReference>
<evidence type="ECO:0000313" key="4">
    <source>
        <dbReference type="EMBL" id="QQZ61195.1"/>
    </source>
</evidence>
<dbReference type="Pfam" id="PF14310">
    <property type="entry name" value="Fn3-like"/>
    <property type="match status" value="1"/>
</dbReference>
<dbReference type="InterPro" id="IPR002772">
    <property type="entry name" value="Glyco_hydro_3_C"/>
</dbReference>
<dbReference type="InterPro" id="IPR050288">
    <property type="entry name" value="Cellulose_deg_GH3"/>
</dbReference>
<dbReference type="AlphaFoldDB" id="A0A974SEA5"/>
<gene>
    <name evidence="4" type="ORF">JI735_33310</name>
</gene>
<dbReference type="PANTHER" id="PTHR42715">
    <property type="entry name" value="BETA-GLUCOSIDASE"/>
    <property type="match status" value="1"/>
</dbReference>
<proteinExistence type="inferred from homology"/>
<dbReference type="SUPFAM" id="SSF52279">
    <property type="entry name" value="Beta-D-glucan exohydrolase, C-terminal domain"/>
    <property type="match status" value="1"/>
</dbReference>
<evidence type="ECO:0000256" key="1">
    <source>
        <dbReference type="ARBA" id="ARBA00005336"/>
    </source>
</evidence>
<dbReference type="Gene3D" id="2.60.40.10">
    <property type="entry name" value="Immunoglobulins"/>
    <property type="match status" value="1"/>
</dbReference>
<dbReference type="Proteomes" id="UP000595841">
    <property type="component" value="Chromosome"/>
</dbReference>
<accession>A0A974SEA5</accession>
<reference evidence="4 5" key="1">
    <citation type="submission" date="2021-01" db="EMBL/GenBank/DDBJ databases">
        <title>Whole genome sequence of Paenibacillus sonchi LMG 24727 for comparative genomics.</title>
        <authorList>
            <person name="Lee G."/>
            <person name="Kim M.-J."/>
            <person name="Lim K."/>
            <person name="Shin J.-H."/>
        </authorList>
    </citation>
    <scope>NUCLEOTIDE SEQUENCE [LARGE SCALE GENOMIC DNA]</scope>
    <source>
        <strain evidence="4 5">LMG 24727</strain>
    </source>
</reference>
<keyword evidence="5" id="KW-1185">Reference proteome</keyword>
<dbReference type="EMBL" id="CP068595">
    <property type="protein sequence ID" value="QQZ61195.1"/>
    <property type="molecule type" value="Genomic_DNA"/>
</dbReference>
<name>A0A974SEA5_9BACL</name>